<evidence type="ECO:0000313" key="8">
    <source>
        <dbReference type="EMBL" id="OXU21096.1"/>
    </source>
</evidence>
<dbReference type="PANTHER" id="PTHR16172:SF30">
    <property type="entry name" value="SUGAR BABY, ISOFORM C"/>
    <property type="match status" value="1"/>
</dbReference>
<keyword evidence="5 6" id="KW-0472">Membrane</keyword>
<accession>A0A232ES35</accession>
<evidence type="ECO:0000256" key="4">
    <source>
        <dbReference type="ARBA" id="ARBA00022989"/>
    </source>
</evidence>
<dbReference type="Gene3D" id="1.20.1250.20">
    <property type="entry name" value="MFS general substrate transporter like domains"/>
    <property type="match status" value="3"/>
</dbReference>
<feature type="transmembrane region" description="Helical" evidence="6">
    <location>
        <begin position="390"/>
        <end position="411"/>
    </location>
</feature>
<feature type="domain" description="Major facilitator superfamily associated" evidence="7">
    <location>
        <begin position="11"/>
        <end position="556"/>
    </location>
</feature>
<evidence type="ECO:0000256" key="3">
    <source>
        <dbReference type="ARBA" id="ARBA00022692"/>
    </source>
</evidence>
<dbReference type="Proteomes" id="UP000215335">
    <property type="component" value="Unassembled WGS sequence"/>
</dbReference>
<dbReference type="GO" id="GO:0016020">
    <property type="term" value="C:membrane"/>
    <property type="evidence" value="ECO:0007669"/>
    <property type="project" value="UniProtKB-SubCell"/>
</dbReference>
<feature type="transmembrane region" description="Helical" evidence="6">
    <location>
        <begin position="74"/>
        <end position="93"/>
    </location>
</feature>
<dbReference type="Pfam" id="PF12832">
    <property type="entry name" value="MFS_1_like"/>
    <property type="match status" value="1"/>
</dbReference>
<feature type="transmembrane region" description="Helical" evidence="6">
    <location>
        <begin position="262"/>
        <end position="290"/>
    </location>
</feature>
<keyword evidence="3 6" id="KW-0812">Transmembrane</keyword>
<protein>
    <recommendedName>
        <fullName evidence="7">Major facilitator superfamily associated domain-containing protein</fullName>
    </recommendedName>
</protein>
<organism evidence="8 9">
    <name type="scientific">Trichomalopsis sarcophagae</name>
    <dbReference type="NCBI Taxonomy" id="543379"/>
    <lineage>
        <taxon>Eukaryota</taxon>
        <taxon>Metazoa</taxon>
        <taxon>Ecdysozoa</taxon>
        <taxon>Arthropoda</taxon>
        <taxon>Hexapoda</taxon>
        <taxon>Insecta</taxon>
        <taxon>Pterygota</taxon>
        <taxon>Neoptera</taxon>
        <taxon>Endopterygota</taxon>
        <taxon>Hymenoptera</taxon>
        <taxon>Apocrita</taxon>
        <taxon>Proctotrupomorpha</taxon>
        <taxon>Chalcidoidea</taxon>
        <taxon>Pteromalidae</taxon>
        <taxon>Pteromalinae</taxon>
        <taxon>Trichomalopsis</taxon>
    </lineage>
</organism>
<evidence type="ECO:0000256" key="2">
    <source>
        <dbReference type="ARBA" id="ARBA00005241"/>
    </source>
</evidence>
<dbReference type="EMBL" id="NNAY01002544">
    <property type="protein sequence ID" value="OXU21096.1"/>
    <property type="molecule type" value="Genomic_DNA"/>
</dbReference>
<evidence type="ECO:0000256" key="1">
    <source>
        <dbReference type="ARBA" id="ARBA00004141"/>
    </source>
</evidence>
<evidence type="ECO:0000313" key="9">
    <source>
        <dbReference type="Proteomes" id="UP000215335"/>
    </source>
</evidence>
<dbReference type="InterPro" id="IPR024989">
    <property type="entry name" value="MFS_assoc_dom"/>
</dbReference>
<feature type="transmembrane region" description="Helical" evidence="6">
    <location>
        <begin position="523"/>
        <end position="545"/>
    </location>
</feature>
<evidence type="ECO:0000259" key="7">
    <source>
        <dbReference type="Pfam" id="PF12832"/>
    </source>
</evidence>
<sequence>MLDCINRDLLPIKGHYFLYNAATGPIMQFLPIIAKQLGFSGLLVGTIYTILPISGLIAKPLFGGLADKFRLHKAFFIAFQAILAIAFFTIKFIPEAEHSVKTNLACNIASFIEMPTNNLISDQDTDDMKINTKDNAHCHLSCTVRSMEDIQAICDSWHVKKYCSLASTGIKPEHIARIEKLEFEAYFNESYDLHVGSKLDLRIFNISLVDGDLRPALCSTKSFRIPCTTKCPKVLFLDKLIRNISLTNDDTSRQISTGIFQWFLWASIVSWIGMAVVVSIGDAICFDLLGDGKSRNYGKQKMWGSIGVGIFGISAGYLTDLSSKGEETKDYSCIFYLMLTAMILDILVSSRLKKNYHCNYVKCFAQSSLDHSNEPSVLWELWSIAREGRVLVFAWWCIGAGMCTGVIWNFLFWYTEEISPAQSQKEWLKTLQGLLTGVQCFLGEMPFNFISGNILRKVGHINVMSLVLLAFSIRFMAYSMFSNAWIFLIIELLHGPTLGLCWPTMVSYGDKVAPSGTKATIQGLVGAVFEGIGVSLGSLLCGYLIDQYKGVVTFRVFSVGALVWLSIFWIMQLLLRKAKAYPLQQGHIHLASYAPPDDDAILMTMSQEMQTY</sequence>
<name>A0A232ES35_9HYME</name>
<comment type="similarity">
    <text evidence="2">Belongs to the major facilitator superfamily. MFSD6 family.</text>
</comment>
<evidence type="ECO:0000256" key="5">
    <source>
        <dbReference type="ARBA" id="ARBA00023136"/>
    </source>
</evidence>
<dbReference type="InterPro" id="IPR051717">
    <property type="entry name" value="MFS_MFSD6"/>
</dbReference>
<comment type="subcellular location">
    <subcellularLocation>
        <location evidence="1">Membrane</location>
        <topology evidence="1">Multi-pass membrane protein</topology>
    </subcellularLocation>
</comment>
<dbReference type="SUPFAM" id="SSF103473">
    <property type="entry name" value="MFS general substrate transporter"/>
    <property type="match status" value="1"/>
</dbReference>
<comment type="caution">
    <text evidence="8">The sequence shown here is derived from an EMBL/GenBank/DDBJ whole genome shotgun (WGS) entry which is preliminary data.</text>
</comment>
<dbReference type="STRING" id="543379.A0A232ES35"/>
<feature type="transmembrane region" description="Helical" evidence="6">
    <location>
        <begin position="551"/>
        <end position="575"/>
    </location>
</feature>
<proteinExistence type="inferred from homology"/>
<feature type="transmembrane region" description="Helical" evidence="6">
    <location>
        <begin position="331"/>
        <end position="348"/>
    </location>
</feature>
<keyword evidence="4 6" id="KW-1133">Transmembrane helix</keyword>
<gene>
    <name evidence="8" type="ORF">TSAR_014368</name>
</gene>
<feature type="transmembrane region" description="Helical" evidence="6">
    <location>
        <begin position="461"/>
        <end position="478"/>
    </location>
</feature>
<feature type="transmembrane region" description="Helical" evidence="6">
    <location>
        <begin position="302"/>
        <end position="319"/>
    </location>
</feature>
<dbReference type="PANTHER" id="PTHR16172">
    <property type="entry name" value="MAJOR FACILITATOR SUPERFAMILY DOMAIN-CONTAINING PROTEIN 6-LIKE"/>
    <property type="match status" value="1"/>
</dbReference>
<evidence type="ECO:0000256" key="6">
    <source>
        <dbReference type="SAM" id="Phobius"/>
    </source>
</evidence>
<feature type="transmembrane region" description="Helical" evidence="6">
    <location>
        <begin position="484"/>
        <end position="502"/>
    </location>
</feature>
<dbReference type="InterPro" id="IPR036259">
    <property type="entry name" value="MFS_trans_sf"/>
</dbReference>
<dbReference type="AlphaFoldDB" id="A0A232ES35"/>
<reference evidence="8 9" key="1">
    <citation type="journal article" date="2017" name="Curr. Biol.">
        <title>The Evolution of Venom by Co-option of Single-Copy Genes.</title>
        <authorList>
            <person name="Martinson E.O."/>
            <person name="Mrinalini"/>
            <person name="Kelkar Y.D."/>
            <person name="Chang C.H."/>
            <person name="Werren J.H."/>
        </authorList>
    </citation>
    <scope>NUCLEOTIDE SEQUENCE [LARGE SCALE GENOMIC DNA]</scope>
    <source>
        <strain evidence="8 9">Alberta</strain>
        <tissue evidence="8">Whole body</tissue>
    </source>
</reference>
<dbReference type="OrthoDB" id="515887at2759"/>
<feature type="transmembrane region" description="Helical" evidence="6">
    <location>
        <begin position="40"/>
        <end position="62"/>
    </location>
</feature>
<keyword evidence="9" id="KW-1185">Reference proteome</keyword>